<evidence type="ECO:0000256" key="1">
    <source>
        <dbReference type="SAM" id="Phobius"/>
    </source>
</evidence>
<evidence type="ECO:0000313" key="2">
    <source>
        <dbReference type="EMBL" id="KAK6732103.1"/>
    </source>
</evidence>
<evidence type="ECO:0008006" key="4">
    <source>
        <dbReference type="Google" id="ProtNLM"/>
    </source>
</evidence>
<feature type="transmembrane region" description="Helical" evidence="1">
    <location>
        <begin position="73"/>
        <end position="93"/>
    </location>
</feature>
<organism evidence="2 3">
    <name type="scientific">Necator americanus</name>
    <name type="common">Human hookworm</name>
    <dbReference type="NCBI Taxonomy" id="51031"/>
    <lineage>
        <taxon>Eukaryota</taxon>
        <taxon>Metazoa</taxon>
        <taxon>Ecdysozoa</taxon>
        <taxon>Nematoda</taxon>
        <taxon>Chromadorea</taxon>
        <taxon>Rhabditida</taxon>
        <taxon>Rhabditina</taxon>
        <taxon>Rhabditomorpha</taxon>
        <taxon>Strongyloidea</taxon>
        <taxon>Ancylostomatidae</taxon>
        <taxon>Bunostominae</taxon>
        <taxon>Necator</taxon>
    </lineage>
</organism>
<proteinExistence type="predicted"/>
<accession>A0ABR1C0N8</accession>
<reference evidence="2 3" key="1">
    <citation type="submission" date="2023-08" db="EMBL/GenBank/DDBJ databases">
        <title>A Necator americanus chromosomal reference genome.</title>
        <authorList>
            <person name="Ilik V."/>
            <person name="Petrzelkova K.J."/>
            <person name="Pardy F."/>
            <person name="Fuh T."/>
            <person name="Niatou-Singa F.S."/>
            <person name="Gouil Q."/>
            <person name="Baker L."/>
            <person name="Ritchie M.E."/>
            <person name="Jex A.R."/>
            <person name="Gazzola D."/>
            <person name="Li H."/>
            <person name="Toshio Fujiwara R."/>
            <person name="Zhan B."/>
            <person name="Aroian R.V."/>
            <person name="Pafco B."/>
            <person name="Schwarz E.M."/>
        </authorList>
    </citation>
    <scope>NUCLEOTIDE SEQUENCE [LARGE SCALE GENOMIC DNA]</scope>
    <source>
        <strain evidence="2 3">Aroian</strain>
        <tissue evidence="2">Whole animal</tissue>
    </source>
</reference>
<keyword evidence="1" id="KW-0812">Transmembrane</keyword>
<name>A0ABR1C0N8_NECAM</name>
<feature type="transmembrane region" description="Helical" evidence="1">
    <location>
        <begin position="38"/>
        <end position="61"/>
    </location>
</feature>
<sequence length="229" mass="25694">MLSLQTAYHKPDVFRCQNMEFSENSDQYKILTVIHVKYAGIICGLIGLLATIAGFSFGVAYFPWSLYDTSFDAIALIGLIIFLVSGVGIHYMLLHAIHFTKFRLVMPFLIYHAFLISLNAITALIAIGELVADQNPQMDVSDITARGVLLIVPIVSCIQALMLIIMTKVRVYLRDKRRYIRNGLPPPIREVIQPGTEHFAHIHNKIYAESSSPNVQRSCSAQDLRNGKD</sequence>
<dbReference type="Proteomes" id="UP001303046">
    <property type="component" value="Unassembled WGS sequence"/>
</dbReference>
<keyword evidence="1" id="KW-0472">Membrane</keyword>
<feature type="transmembrane region" description="Helical" evidence="1">
    <location>
        <begin position="105"/>
        <end position="127"/>
    </location>
</feature>
<dbReference type="EMBL" id="JAVFWL010000002">
    <property type="protein sequence ID" value="KAK6732103.1"/>
    <property type="molecule type" value="Genomic_DNA"/>
</dbReference>
<gene>
    <name evidence="2" type="primary">Necator_chrII.g4260</name>
    <name evidence="2" type="ORF">RB195_016468</name>
</gene>
<comment type="caution">
    <text evidence="2">The sequence shown here is derived from an EMBL/GenBank/DDBJ whole genome shotgun (WGS) entry which is preliminary data.</text>
</comment>
<feature type="transmembrane region" description="Helical" evidence="1">
    <location>
        <begin position="147"/>
        <end position="169"/>
    </location>
</feature>
<evidence type="ECO:0000313" key="3">
    <source>
        <dbReference type="Proteomes" id="UP001303046"/>
    </source>
</evidence>
<protein>
    <recommendedName>
        <fullName evidence="4">Cytochrome b561 domain-containing protein</fullName>
    </recommendedName>
</protein>
<keyword evidence="1" id="KW-1133">Transmembrane helix</keyword>
<keyword evidence="3" id="KW-1185">Reference proteome</keyword>